<organism evidence="2 3">
    <name type="scientific">Ilyodon furcidens</name>
    <name type="common">goldbreast splitfin</name>
    <dbReference type="NCBI Taxonomy" id="33524"/>
    <lineage>
        <taxon>Eukaryota</taxon>
        <taxon>Metazoa</taxon>
        <taxon>Chordata</taxon>
        <taxon>Craniata</taxon>
        <taxon>Vertebrata</taxon>
        <taxon>Euteleostomi</taxon>
        <taxon>Actinopterygii</taxon>
        <taxon>Neopterygii</taxon>
        <taxon>Teleostei</taxon>
        <taxon>Neoteleostei</taxon>
        <taxon>Acanthomorphata</taxon>
        <taxon>Ovalentaria</taxon>
        <taxon>Atherinomorphae</taxon>
        <taxon>Cyprinodontiformes</taxon>
        <taxon>Goodeidae</taxon>
        <taxon>Ilyodon</taxon>
    </lineage>
</organism>
<feature type="region of interest" description="Disordered" evidence="1">
    <location>
        <begin position="48"/>
        <end position="68"/>
    </location>
</feature>
<evidence type="ECO:0000313" key="3">
    <source>
        <dbReference type="Proteomes" id="UP001482620"/>
    </source>
</evidence>
<evidence type="ECO:0000256" key="1">
    <source>
        <dbReference type="SAM" id="MobiDB-lite"/>
    </source>
</evidence>
<feature type="compositionally biased region" description="Polar residues" evidence="1">
    <location>
        <begin position="49"/>
        <end position="58"/>
    </location>
</feature>
<proteinExistence type="predicted"/>
<protein>
    <submittedName>
        <fullName evidence="2">Uncharacterized protein</fullName>
    </submittedName>
</protein>
<dbReference type="EMBL" id="JAHRIQ010000571">
    <property type="protein sequence ID" value="MEQ2220733.1"/>
    <property type="molecule type" value="Genomic_DNA"/>
</dbReference>
<gene>
    <name evidence="2" type="ORF">ILYODFUR_008469</name>
</gene>
<name>A0ABV0SMI3_9TELE</name>
<accession>A0ABV0SMI3</accession>
<reference evidence="2 3" key="1">
    <citation type="submission" date="2021-06" db="EMBL/GenBank/DDBJ databases">
        <authorList>
            <person name="Palmer J.M."/>
        </authorList>
    </citation>
    <scope>NUCLEOTIDE SEQUENCE [LARGE SCALE GENOMIC DNA]</scope>
    <source>
        <strain evidence="3">if_2019</strain>
        <tissue evidence="2">Muscle</tissue>
    </source>
</reference>
<keyword evidence="3" id="KW-1185">Reference proteome</keyword>
<sequence length="68" mass="7512">MSAKTGFYLDSDVTGSPLLPFFLAVLTSLECEQLWYLLQSEVREEISAHQRTSPQTGSIVDDHLGLGL</sequence>
<dbReference type="Proteomes" id="UP001482620">
    <property type="component" value="Unassembled WGS sequence"/>
</dbReference>
<comment type="caution">
    <text evidence="2">The sequence shown here is derived from an EMBL/GenBank/DDBJ whole genome shotgun (WGS) entry which is preliminary data.</text>
</comment>
<evidence type="ECO:0000313" key="2">
    <source>
        <dbReference type="EMBL" id="MEQ2220733.1"/>
    </source>
</evidence>